<dbReference type="EMBL" id="JBHSFW010000013">
    <property type="protein sequence ID" value="MFC4619916.1"/>
    <property type="molecule type" value="Genomic_DNA"/>
</dbReference>
<reference evidence="2" key="1">
    <citation type="journal article" date="2019" name="Int. J. Syst. Evol. Microbiol.">
        <title>The Global Catalogue of Microorganisms (GCM) 10K type strain sequencing project: providing services to taxonomists for standard genome sequencing and annotation.</title>
        <authorList>
            <consortium name="The Broad Institute Genomics Platform"/>
            <consortium name="The Broad Institute Genome Sequencing Center for Infectious Disease"/>
            <person name="Wu L."/>
            <person name="Ma J."/>
        </authorList>
    </citation>
    <scope>NUCLEOTIDE SEQUENCE [LARGE SCALE GENOMIC DNA]</scope>
    <source>
        <strain evidence="2">CGMCC 1.16306</strain>
    </source>
</reference>
<evidence type="ECO:0000313" key="1">
    <source>
        <dbReference type="EMBL" id="MFC4619916.1"/>
    </source>
</evidence>
<proteinExistence type="predicted"/>
<gene>
    <name evidence="1" type="ORF">ACFO4N_14480</name>
</gene>
<sequence length="164" mass="19476">MLEDHAKLLDLLRQAGEIVGRKKLQKILYILKKLNFPYQEKFQFHFYGPYSEELTLQIEELCNLHLIDEVREDKGGYHQYRYRLTDDGEQFLSHYEEDMPAAQSLIQLLNEQSSRFLELVATLLYFDHMPEADRKNKVKIVKQKQNYTDAEMDSALDFIAKVNQ</sequence>
<organism evidence="1 2">
    <name type="scientific">Camelliibacillus cellulosilyticus</name>
    <dbReference type="NCBI Taxonomy" id="2174486"/>
    <lineage>
        <taxon>Bacteria</taxon>
        <taxon>Bacillati</taxon>
        <taxon>Bacillota</taxon>
        <taxon>Bacilli</taxon>
        <taxon>Bacillales</taxon>
        <taxon>Sporolactobacillaceae</taxon>
        <taxon>Camelliibacillus</taxon>
    </lineage>
</organism>
<comment type="caution">
    <text evidence="1">The sequence shown here is derived from an EMBL/GenBank/DDBJ whole genome shotgun (WGS) entry which is preliminary data.</text>
</comment>
<name>A0ABV9GP01_9BACL</name>
<dbReference type="RefSeq" id="WP_376847004.1">
    <property type="nucleotide sequence ID" value="NZ_JBHSFW010000013.1"/>
</dbReference>
<protein>
    <submittedName>
        <fullName evidence="1">YwgA family protein</fullName>
    </submittedName>
</protein>
<dbReference type="Proteomes" id="UP001596022">
    <property type="component" value="Unassembled WGS sequence"/>
</dbReference>
<keyword evidence="2" id="KW-1185">Reference proteome</keyword>
<evidence type="ECO:0000313" key="2">
    <source>
        <dbReference type="Proteomes" id="UP001596022"/>
    </source>
</evidence>
<accession>A0ABV9GP01</accession>